<sequence length="151" mass="17508">EVLSQLRRRDHARHEVLRRVRYEARRGPKHRLFRPELRRGGRGARTLGRRLWRGLAHRARPGGGHGGPPDARHKRRSRHRGPRPGQQHFFGRRHCIEEARGGRARRAGVPDPGRGQPQRHLCQQGEGRLCGLAQRRRDTGRKVPVQVRVHL</sequence>
<evidence type="ECO:0000256" key="1">
    <source>
        <dbReference type="SAM" id="MobiDB-lite"/>
    </source>
</evidence>
<accession>A0A6J4PQC4</accession>
<proteinExistence type="predicted"/>
<protein>
    <submittedName>
        <fullName evidence="2">FHA-domain-containing protein</fullName>
    </submittedName>
</protein>
<gene>
    <name evidence="2" type="ORF">AVDCRST_MAG55-2085</name>
</gene>
<feature type="compositionally biased region" description="Basic residues" evidence="1">
    <location>
        <begin position="72"/>
        <end position="82"/>
    </location>
</feature>
<feature type="non-terminal residue" evidence="2">
    <location>
        <position position="1"/>
    </location>
</feature>
<feature type="compositionally biased region" description="Basic residues" evidence="1">
    <location>
        <begin position="47"/>
        <end position="60"/>
    </location>
</feature>
<feature type="non-terminal residue" evidence="2">
    <location>
        <position position="151"/>
    </location>
</feature>
<dbReference type="EMBL" id="CADCUZ010000097">
    <property type="protein sequence ID" value="CAA9422431.1"/>
    <property type="molecule type" value="Genomic_DNA"/>
</dbReference>
<reference evidence="2" key="1">
    <citation type="submission" date="2020-02" db="EMBL/GenBank/DDBJ databases">
        <authorList>
            <person name="Meier V. D."/>
        </authorList>
    </citation>
    <scope>NUCLEOTIDE SEQUENCE</scope>
    <source>
        <strain evidence="2">AVDCRST_MAG55</strain>
    </source>
</reference>
<feature type="region of interest" description="Disordered" evidence="1">
    <location>
        <begin position="44"/>
        <end position="121"/>
    </location>
</feature>
<name>A0A6J4PQC4_9ACTN</name>
<dbReference type="AlphaFoldDB" id="A0A6J4PQC4"/>
<organism evidence="2">
    <name type="scientific">uncultured Rubrobacteraceae bacterium</name>
    <dbReference type="NCBI Taxonomy" id="349277"/>
    <lineage>
        <taxon>Bacteria</taxon>
        <taxon>Bacillati</taxon>
        <taxon>Actinomycetota</taxon>
        <taxon>Rubrobacteria</taxon>
        <taxon>Rubrobacterales</taxon>
        <taxon>Rubrobacteraceae</taxon>
        <taxon>environmental samples</taxon>
    </lineage>
</organism>
<evidence type="ECO:0000313" key="2">
    <source>
        <dbReference type="EMBL" id="CAA9422431.1"/>
    </source>
</evidence>